<dbReference type="Gene3D" id="3.40.80.10">
    <property type="entry name" value="Peptidoglycan recognition protein-like"/>
    <property type="match status" value="1"/>
</dbReference>
<accession>A0A6I0SYF1</accession>
<dbReference type="SUPFAM" id="SSF55846">
    <property type="entry name" value="N-acetylmuramoyl-L-alanine amidase-like"/>
    <property type="match status" value="1"/>
</dbReference>
<comment type="similarity">
    <text evidence="1">Belongs to the N-acetylmuramoyl-L-alanine amidase 2 family.</text>
</comment>
<evidence type="ECO:0000313" key="3">
    <source>
        <dbReference type="Proteomes" id="UP000436858"/>
    </source>
</evidence>
<dbReference type="AlphaFoldDB" id="A0A6I0SYF1"/>
<dbReference type="PANTHER" id="PTHR11022">
    <property type="entry name" value="PEPTIDOGLYCAN RECOGNITION PROTEIN"/>
    <property type="match status" value="1"/>
</dbReference>
<protein>
    <submittedName>
        <fullName evidence="2">N-acetylmuramoyl-L-alanine amidase</fullName>
    </submittedName>
</protein>
<dbReference type="FunFam" id="3.40.80.10:FF:000008">
    <property type="entry name" value="N-acetylmuramoyl-L-alanine amidase"/>
    <property type="match status" value="1"/>
</dbReference>
<organism evidence="2 3">
    <name type="scientific">Bacteroides thetaiotaomicron</name>
    <dbReference type="NCBI Taxonomy" id="818"/>
    <lineage>
        <taxon>Bacteria</taxon>
        <taxon>Pseudomonadati</taxon>
        <taxon>Bacteroidota</taxon>
        <taxon>Bacteroidia</taxon>
        <taxon>Bacteroidales</taxon>
        <taxon>Bacteroidaceae</taxon>
        <taxon>Bacteroides</taxon>
    </lineage>
</organism>
<dbReference type="GO" id="GO:0008745">
    <property type="term" value="F:N-acetylmuramoyl-L-alanine amidase activity"/>
    <property type="evidence" value="ECO:0007669"/>
    <property type="project" value="InterPro"/>
</dbReference>
<dbReference type="Proteomes" id="UP000436858">
    <property type="component" value="Unassembled WGS sequence"/>
</dbReference>
<proteinExistence type="inferred from homology"/>
<dbReference type="CDD" id="cd06583">
    <property type="entry name" value="PGRP"/>
    <property type="match status" value="1"/>
</dbReference>
<comment type="caution">
    <text evidence="2">The sequence shown here is derived from an EMBL/GenBank/DDBJ whole genome shotgun (WGS) entry which is preliminary data.</text>
</comment>
<dbReference type="InterPro" id="IPR036505">
    <property type="entry name" value="Amidase/PGRP_sf"/>
</dbReference>
<reference evidence="2 3" key="1">
    <citation type="journal article" date="2019" name="Nat. Med.">
        <title>A library of human gut bacterial isolates paired with longitudinal multiomics data enables mechanistic microbiome research.</title>
        <authorList>
            <person name="Poyet M."/>
            <person name="Groussin M."/>
            <person name="Gibbons S.M."/>
            <person name="Avila-Pacheco J."/>
            <person name="Jiang X."/>
            <person name="Kearney S.M."/>
            <person name="Perrotta A.R."/>
            <person name="Berdy B."/>
            <person name="Zhao S."/>
            <person name="Lieberman T.D."/>
            <person name="Swanson P.K."/>
            <person name="Smith M."/>
            <person name="Roesemann S."/>
            <person name="Alexander J.E."/>
            <person name="Rich S.A."/>
            <person name="Livny J."/>
            <person name="Vlamakis H."/>
            <person name="Clish C."/>
            <person name="Bullock K."/>
            <person name="Deik A."/>
            <person name="Scott J."/>
            <person name="Pierce K.A."/>
            <person name="Xavier R.J."/>
            <person name="Alm E.J."/>
        </authorList>
    </citation>
    <scope>NUCLEOTIDE SEQUENCE [LARGE SCALE GENOMIC DNA]</scope>
    <source>
        <strain evidence="2 3">BIOML-A162</strain>
    </source>
</reference>
<dbReference type="InterPro" id="IPR006619">
    <property type="entry name" value="PGRP_domain_met/bac"/>
</dbReference>
<gene>
    <name evidence="2" type="ORF">GAN91_00825</name>
</gene>
<dbReference type="InterPro" id="IPR015510">
    <property type="entry name" value="PGRP"/>
</dbReference>
<dbReference type="GO" id="GO:0008270">
    <property type="term" value="F:zinc ion binding"/>
    <property type="evidence" value="ECO:0007669"/>
    <property type="project" value="InterPro"/>
</dbReference>
<dbReference type="OMA" id="ESCHNAR"/>
<dbReference type="EMBL" id="WCRY01000001">
    <property type="protein sequence ID" value="KAB4487979.1"/>
    <property type="molecule type" value="Genomic_DNA"/>
</dbReference>
<dbReference type="GO" id="GO:0009253">
    <property type="term" value="P:peptidoglycan catabolic process"/>
    <property type="evidence" value="ECO:0007669"/>
    <property type="project" value="InterPro"/>
</dbReference>
<name>A0A6I0SYF1_BACT4</name>
<dbReference type="Pfam" id="PF01510">
    <property type="entry name" value="Amidase_2"/>
    <property type="match status" value="1"/>
</dbReference>
<dbReference type="SMART" id="SM00644">
    <property type="entry name" value="Ami_2"/>
    <property type="match status" value="1"/>
</dbReference>
<dbReference type="SMART" id="SM00701">
    <property type="entry name" value="PGRP"/>
    <property type="match status" value="1"/>
</dbReference>
<dbReference type="GeneID" id="60925205"/>
<dbReference type="RefSeq" id="WP_011109077.1">
    <property type="nucleotide sequence ID" value="NZ_CAXKYD010000002.1"/>
</dbReference>
<sequence>MIKQRNISLIVVHCTASRCTSDLTPPSLDAMHKRQGFTECGYHYYITKDGRIHHMRDITKIGAHVKGHNSESIGIAYEGGLNASGKATDTRTTAQKQSLETLLRFLLLTYPGAKVCGHRDLSPDLNHNGIIEPCEYIKECPCFNVRTEYGYLMENGKWRMDNVPCGI</sequence>
<evidence type="ECO:0000313" key="2">
    <source>
        <dbReference type="EMBL" id="KAB4487979.1"/>
    </source>
</evidence>
<dbReference type="InterPro" id="IPR002502">
    <property type="entry name" value="Amidase_domain"/>
</dbReference>
<evidence type="ECO:0000256" key="1">
    <source>
        <dbReference type="ARBA" id="ARBA00007553"/>
    </source>
</evidence>
<dbReference type="PANTHER" id="PTHR11022:SF41">
    <property type="entry name" value="PEPTIDOGLYCAN-RECOGNITION PROTEIN LC-RELATED"/>
    <property type="match status" value="1"/>
</dbReference>